<evidence type="ECO:0000313" key="2">
    <source>
        <dbReference type="Proteomes" id="UP000789920"/>
    </source>
</evidence>
<feature type="non-terminal residue" evidence="1">
    <location>
        <position position="1"/>
    </location>
</feature>
<dbReference type="Proteomes" id="UP000789920">
    <property type="component" value="Unassembled WGS sequence"/>
</dbReference>
<organism evidence="1 2">
    <name type="scientific">Racocetra persica</name>
    <dbReference type="NCBI Taxonomy" id="160502"/>
    <lineage>
        <taxon>Eukaryota</taxon>
        <taxon>Fungi</taxon>
        <taxon>Fungi incertae sedis</taxon>
        <taxon>Mucoromycota</taxon>
        <taxon>Glomeromycotina</taxon>
        <taxon>Glomeromycetes</taxon>
        <taxon>Diversisporales</taxon>
        <taxon>Gigasporaceae</taxon>
        <taxon>Racocetra</taxon>
    </lineage>
</organism>
<feature type="non-terminal residue" evidence="1">
    <location>
        <position position="427"/>
    </location>
</feature>
<accession>A0ACA9Q7B6</accession>
<gene>
    <name evidence="1" type="ORF">RPERSI_LOCUS12982</name>
</gene>
<comment type="caution">
    <text evidence="1">The sequence shown here is derived from an EMBL/GenBank/DDBJ whole genome shotgun (WGS) entry which is preliminary data.</text>
</comment>
<protein>
    <submittedName>
        <fullName evidence="1">16230_t:CDS:1</fullName>
    </submittedName>
</protein>
<name>A0ACA9Q7B6_9GLOM</name>
<evidence type="ECO:0000313" key="1">
    <source>
        <dbReference type="EMBL" id="CAG8739245.1"/>
    </source>
</evidence>
<keyword evidence="2" id="KW-1185">Reference proteome</keyword>
<reference evidence="1" key="1">
    <citation type="submission" date="2021-06" db="EMBL/GenBank/DDBJ databases">
        <authorList>
            <person name="Kallberg Y."/>
            <person name="Tangrot J."/>
            <person name="Rosling A."/>
        </authorList>
    </citation>
    <scope>NUCLEOTIDE SEQUENCE</scope>
    <source>
        <strain evidence="1">MA461A</strain>
    </source>
</reference>
<sequence>RVQSAECALKILNRKKKENEENFRKNDNYKAFHKFAIVLQKIKKFIMDVGQLLTFRGIFEADKKEHAKSIEELQKLQIDFNTNVVSEKLKKLTDEFDNVMDSLQFANIPFSKKQSETPENSVDIELGEMVKFLNEIENFFDKNSQALKELLVINDNDKIRNEIEPPQINSRELKELNESNSLQPDNRQGIFRKFVPSKNKGVDQGKIIKRRYRNDVVVCLKKCSKDDLRQLKIRERLNKLPSILQFYGTYSEYMVLEFAERESLEEIINGSRGIPWQIKILIALEICRGIIFLHSVRTFHYDIRCKNIMITDKLMPKITNFQCEGSEREFNWMAPESQENNNQELEIQKELEVIIKKTWHHEPEMRISISELFLGLSELNKKYPNEIKDLPDKKENIKEGDKSKENSSLKLVTQLEEGIKLINSDSD</sequence>
<proteinExistence type="predicted"/>
<dbReference type="EMBL" id="CAJVQC010028320">
    <property type="protein sequence ID" value="CAG8739245.1"/>
    <property type="molecule type" value="Genomic_DNA"/>
</dbReference>